<proteinExistence type="predicted"/>
<dbReference type="AlphaFoldDB" id="A0A133VFK3"/>
<comment type="caution">
    <text evidence="1">The sequence shown here is derived from an EMBL/GenBank/DDBJ whole genome shotgun (WGS) entry which is preliminary data.</text>
</comment>
<protein>
    <submittedName>
        <fullName evidence="1">Uncharacterized protein</fullName>
    </submittedName>
</protein>
<dbReference type="Proteomes" id="UP000070311">
    <property type="component" value="Unassembled WGS sequence"/>
</dbReference>
<evidence type="ECO:0000313" key="2">
    <source>
        <dbReference type="Proteomes" id="UP000070311"/>
    </source>
</evidence>
<keyword evidence="2" id="KW-1185">Reference proteome</keyword>
<gene>
    <name evidence="1" type="ORF">AKJ50_01495</name>
</gene>
<name>A0A133VFK3_9EURY</name>
<reference evidence="1 2" key="1">
    <citation type="journal article" date="2016" name="Sci. Rep.">
        <title>Metabolic traits of an uncultured archaeal lineage -MSBL1- from brine pools of the Red Sea.</title>
        <authorList>
            <person name="Mwirichia R."/>
            <person name="Alam I."/>
            <person name="Rashid M."/>
            <person name="Vinu M."/>
            <person name="Ba-Alawi W."/>
            <person name="Anthony Kamau A."/>
            <person name="Kamanda Ngugi D."/>
            <person name="Goker M."/>
            <person name="Klenk H.P."/>
            <person name="Bajic V."/>
            <person name="Stingl U."/>
        </authorList>
    </citation>
    <scope>NUCLEOTIDE SEQUENCE [LARGE SCALE GENOMIC DNA]</scope>
    <source>
        <strain evidence="1">SCGC-AAA382A13</strain>
    </source>
</reference>
<organism evidence="1 2">
    <name type="scientific">candidate division MSBL1 archaeon SCGC-AAA382A13</name>
    <dbReference type="NCBI Taxonomy" id="1698279"/>
    <lineage>
        <taxon>Archaea</taxon>
        <taxon>Methanobacteriati</taxon>
        <taxon>Methanobacteriota</taxon>
        <taxon>candidate division MSBL1</taxon>
    </lineage>
</organism>
<accession>A0A133VFK3</accession>
<evidence type="ECO:0000313" key="1">
    <source>
        <dbReference type="EMBL" id="KXB05223.1"/>
    </source>
</evidence>
<sequence length="68" mass="8132">MGLEKLNCEIGRYKIYVLIKKLVEKAKKEKDSMNFDFWLKKYCDELNIEKNFSKKEIQAIADRVRSEA</sequence>
<dbReference type="EMBL" id="LHYD01000025">
    <property type="protein sequence ID" value="KXB05223.1"/>
    <property type="molecule type" value="Genomic_DNA"/>
</dbReference>